<sequence length="430" mass="48754">MKKYAFILTMILTGSMFFNIQTCSVEAKETKTVKKVNEIVQDMSYVYKDKDGKEVTKTVREPVACSISGCNEHSEDKIIEGLKQGKKITDIVKCKSGSDLYNIKVPVKYVEKKKIKIKYKTLSELKFYSVQGSCYKNNCLYIAFSDKEKTDTAQKIKESTGLGVVNLTAIVKLKFSNGKCTVAQVEFIKGMEQIDDAINYMGHANDMTYFDGKLHTTWYEVAKKSNGKKVTKKKFTLGYIDVSDQVKGMATNIGDAKDSKNKSIFGIAKYGKKLFAVGIRDTSKGVKRYVESCAYKKAKSEGKYSYVIKKKLFDLKKEKDNYTIPQCMASDGKYIYVNKYSKKKKEHNNCIQVYKNNKHKKTIIIKDPIIVAPNGKKKSLKNAQWEMEGFGRIKGKNNFYCVMAMPETKGAGKLLEKGKQAYLCTFTMKN</sequence>
<proteinExistence type="predicted"/>
<dbReference type="RefSeq" id="WP_005359044.1">
    <property type="nucleotide sequence ID" value="NZ_DS264265.1"/>
</dbReference>
<dbReference type="HOGENOM" id="CLU_637352_0_0_9"/>
<name>A5Z8N2_9FIRM</name>
<reference evidence="1 2" key="1">
    <citation type="submission" date="2007-03" db="EMBL/GenBank/DDBJ databases">
        <authorList>
            <person name="Fulton L."/>
            <person name="Clifton S."/>
            <person name="Fulton B."/>
            <person name="Xu J."/>
            <person name="Minx P."/>
            <person name="Pepin K.H."/>
            <person name="Johnson M."/>
            <person name="Thiruvilangam P."/>
            <person name="Bhonagiri V."/>
            <person name="Nash W.E."/>
            <person name="Mardis E.R."/>
            <person name="Wilson R.K."/>
        </authorList>
    </citation>
    <scope>NUCLEOTIDE SEQUENCE [LARGE SCALE GENOMIC DNA]</scope>
    <source>
        <strain evidence="1 2">ATCC 27560</strain>
    </source>
</reference>
<dbReference type="STRING" id="411463.EUBVEN_02074"/>
<protein>
    <submittedName>
        <fullName evidence="1">Uncharacterized protein</fullName>
    </submittedName>
</protein>
<dbReference type="AlphaFoldDB" id="A5Z8N2"/>
<evidence type="ECO:0000313" key="2">
    <source>
        <dbReference type="Proteomes" id="UP000006000"/>
    </source>
</evidence>
<organism evidence="1 2">
    <name type="scientific">Eubacterium ventriosum ATCC 27560</name>
    <dbReference type="NCBI Taxonomy" id="411463"/>
    <lineage>
        <taxon>Bacteria</taxon>
        <taxon>Bacillati</taxon>
        <taxon>Bacillota</taxon>
        <taxon>Clostridia</taxon>
        <taxon>Eubacteriales</taxon>
        <taxon>Eubacteriaceae</taxon>
        <taxon>Eubacterium</taxon>
    </lineage>
</organism>
<dbReference type="EMBL" id="AAVL02000036">
    <property type="protein sequence ID" value="EDM50755.1"/>
    <property type="molecule type" value="Genomic_DNA"/>
</dbReference>
<accession>A5Z8N2</accession>
<dbReference type="Proteomes" id="UP000006000">
    <property type="component" value="Unassembled WGS sequence"/>
</dbReference>
<gene>
    <name evidence="1" type="ORF">EUBVEN_02074</name>
</gene>
<reference evidence="1 2" key="2">
    <citation type="submission" date="2007-04" db="EMBL/GenBank/DDBJ databases">
        <title>Draft genome sequence of Eubacterium ventriosum (ATCC 27560).</title>
        <authorList>
            <person name="Sudarsanam P."/>
            <person name="Ley R."/>
            <person name="Guruge J."/>
            <person name="Turnbaugh P.J."/>
            <person name="Mahowald M."/>
            <person name="Liep D."/>
            <person name="Gordon J."/>
        </authorList>
    </citation>
    <scope>NUCLEOTIDE SEQUENCE [LARGE SCALE GENOMIC DNA]</scope>
    <source>
        <strain evidence="1 2">ATCC 27560</strain>
    </source>
</reference>
<evidence type="ECO:0000313" key="1">
    <source>
        <dbReference type="EMBL" id="EDM50755.1"/>
    </source>
</evidence>
<comment type="caution">
    <text evidence="1">The sequence shown here is derived from an EMBL/GenBank/DDBJ whole genome shotgun (WGS) entry which is preliminary data.</text>
</comment>